<proteinExistence type="predicted"/>
<evidence type="ECO:0000313" key="2">
    <source>
        <dbReference type="Proteomes" id="UP000223755"/>
    </source>
</evidence>
<organism evidence="1 2">
    <name type="scientific">Streptococcus phage IPP31</name>
    <dbReference type="NCBI Taxonomy" id="1916171"/>
    <lineage>
        <taxon>Viruses</taxon>
        <taxon>Duplodnaviria</taxon>
        <taxon>Heunggongvirae</taxon>
        <taxon>Uroviricota</taxon>
        <taxon>Caudoviricetes</taxon>
        <taxon>Ferrettivirinae</taxon>
        <taxon>Spinunavirus</taxon>
        <taxon>Spinunavirus IPP31</taxon>
    </lineage>
</organism>
<sequence>MSEYALYQGDVFITLGTLAEISKETGIAERMLKYYTFASTQRRNPNGRAVVKIEVE</sequence>
<reference evidence="1 2" key="1">
    <citation type="journal article" date="2017" name="Sci. Rep.">
        <title>Pneumococcal prophages are diverse, but not without structure or history.</title>
        <authorList>
            <person name="Brueggemann A.B."/>
            <person name="Harrold C.L."/>
            <person name="Rezaei Javan R."/>
            <person name="van Tonder A.J."/>
            <person name="McDonnell A.J."/>
            <person name="Edwards B.A."/>
        </authorList>
    </citation>
    <scope>NUCLEOTIDE SEQUENCE [LARGE SCALE GENOMIC DNA]</scope>
</reference>
<gene>
    <name evidence="1" type="ORF">IPP31_00034</name>
</gene>
<evidence type="ECO:0000313" key="1">
    <source>
        <dbReference type="EMBL" id="APD22797.1"/>
    </source>
</evidence>
<accession>A0A1S5SB43</accession>
<dbReference type="Proteomes" id="UP000223755">
    <property type="component" value="Segment"/>
</dbReference>
<protein>
    <submittedName>
        <fullName evidence="1">Uncharacterized protein</fullName>
    </submittedName>
</protein>
<name>A0A1S5SB43_9CAUD</name>
<dbReference type="EMBL" id="KY065472">
    <property type="protein sequence ID" value="APD22797.1"/>
    <property type="molecule type" value="Genomic_DNA"/>
</dbReference>
<keyword evidence="2" id="KW-1185">Reference proteome</keyword>